<dbReference type="RefSeq" id="WP_154487134.1">
    <property type="nucleotide sequence ID" value="NZ_VUMW01000022.1"/>
</dbReference>
<dbReference type="Proteomes" id="UP000452141">
    <property type="component" value="Unassembled WGS sequence"/>
</dbReference>
<evidence type="ECO:0000313" key="2">
    <source>
        <dbReference type="Proteomes" id="UP000452141"/>
    </source>
</evidence>
<dbReference type="AlphaFoldDB" id="A0A844FPV9"/>
<reference evidence="1 2" key="1">
    <citation type="submission" date="2019-08" db="EMBL/GenBank/DDBJ databases">
        <title>In-depth cultivation of the pig gut microbiome towards novel bacterial diversity and tailored functional studies.</title>
        <authorList>
            <person name="Wylensek D."/>
            <person name="Hitch T.C.A."/>
            <person name="Clavel T."/>
        </authorList>
    </citation>
    <scope>NUCLEOTIDE SEQUENCE [LARGE SCALE GENOMIC DNA]</scope>
    <source>
        <strain evidence="1 2">WCA-470BD-2E</strain>
    </source>
</reference>
<name>A0A844FPV9_9LACO</name>
<dbReference type="EMBL" id="VUMW01000022">
    <property type="protein sequence ID" value="MST80265.1"/>
    <property type="molecule type" value="Genomic_DNA"/>
</dbReference>
<proteinExistence type="predicted"/>
<organism evidence="1 2">
    <name type="scientific">Lactobacillus equicursoris</name>
    <dbReference type="NCBI Taxonomy" id="420645"/>
    <lineage>
        <taxon>Bacteria</taxon>
        <taxon>Bacillati</taxon>
        <taxon>Bacillota</taxon>
        <taxon>Bacilli</taxon>
        <taxon>Lactobacillales</taxon>
        <taxon>Lactobacillaceae</taxon>
        <taxon>Lactobacillus</taxon>
    </lineage>
</organism>
<protein>
    <recommendedName>
        <fullName evidence="3">RRN7-type domain-containing protein</fullName>
    </recommendedName>
</protein>
<accession>A0A844FPV9</accession>
<evidence type="ECO:0000313" key="1">
    <source>
        <dbReference type="EMBL" id="MST80265.1"/>
    </source>
</evidence>
<comment type="caution">
    <text evidence="1">The sequence shown here is derived from an EMBL/GenBank/DDBJ whole genome shotgun (WGS) entry which is preliminary data.</text>
</comment>
<sequence length="248" mass="28519">MKKIECEVCGSQRLVKEAGRFICQACGVEYSLPELQSQIIDSPIERNQRLFKRAKDLFRAREYEAARQLYQRLAERGDLSAEFYEKLCEAHLEPLRKDCRSAILTSFQHSLENLWNRDPDRYFKQASQMLGEIIVFGLTVEEIYEEEFQSKAARLESTSMQTLKKEHEKMQEGAGAAWLLMDQAAHLCAETAGDLSKASSYFWELVDAILDDLSINQKRGTIALGDVQEERKYFAKLKDGAKETEEVN</sequence>
<evidence type="ECO:0008006" key="3">
    <source>
        <dbReference type="Google" id="ProtNLM"/>
    </source>
</evidence>
<gene>
    <name evidence="1" type="ORF">FYJ61_07355</name>
</gene>